<reference evidence="2 3" key="1">
    <citation type="submission" date="2020-07" db="EMBL/GenBank/DDBJ databases">
        <title>Sequencing the genomes of 1000 actinobacteria strains.</title>
        <authorList>
            <person name="Klenk H.-P."/>
        </authorList>
    </citation>
    <scope>NUCLEOTIDE SEQUENCE [LARGE SCALE GENOMIC DNA]</scope>
    <source>
        <strain evidence="2 3">DSM 23819</strain>
    </source>
</reference>
<evidence type="ECO:0000313" key="2">
    <source>
        <dbReference type="EMBL" id="NYG60208.1"/>
    </source>
</evidence>
<dbReference type="AlphaFoldDB" id="A0A7Y9UQ19"/>
<gene>
    <name evidence="2" type="ORF">BJ980_003131</name>
</gene>
<evidence type="ECO:0000256" key="1">
    <source>
        <dbReference type="SAM" id="SignalP"/>
    </source>
</evidence>
<dbReference type="EMBL" id="JACCAA010000001">
    <property type="protein sequence ID" value="NYG60208.1"/>
    <property type="molecule type" value="Genomic_DNA"/>
</dbReference>
<organism evidence="2 3">
    <name type="scientific">Nocardioides daedukensis</name>
    <dbReference type="NCBI Taxonomy" id="634462"/>
    <lineage>
        <taxon>Bacteria</taxon>
        <taxon>Bacillati</taxon>
        <taxon>Actinomycetota</taxon>
        <taxon>Actinomycetes</taxon>
        <taxon>Propionibacteriales</taxon>
        <taxon>Nocardioidaceae</taxon>
        <taxon>Nocardioides</taxon>
    </lineage>
</organism>
<dbReference type="RefSeq" id="WP_179503166.1">
    <property type="nucleotide sequence ID" value="NZ_JACCAA010000001.1"/>
</dbReference>
<accession>A0A7Y9UQ19</accession>
<feature type="signal peptide" evidence="1">
    <location>
        <begin position="1"/>
        <end position="28"/>
    </location>
</feature>
<protein>
    <submittedName>
        <fullName evidence="2">Uncharacterized protein</fullName>
    </submittedName>
</protein>
<dbReference type="Proteomes" id="UP000540656">
    <property type="component" value="Unassembled WGS sequence"/>
</dbReference>
<comment type="caution">
    <text evidence="2">The sequence shown here is derived from an EMBL/GenBank/DDBJ whole genome shotgun (WGS) entry which is preliminary data.</text>
</comment>
<keyword evidence="1" id="KW-0732">Signal</keyword>
<feature type="chain" id="PRO_5031442452" evidence="1">
    <location>
        <begin position="29"/>
        <end position="248"/>
    </location>
</feature>
<dbReference type="PROSITE" id="PS51257">
    <property type="entry name" value="PROKAR_LIPOPROTEIN"/>
    <property type="match status" value="1"/>
</dbReference>
<proteinExistence type="predicted"/>
<keyword evidence="3" id="KW-1185">Reference proteome</keyword>
<sequence length="248" mass="26128">MPANRTRVPALALAAVLAGAVLTGCGSAPERIDPSGVDGLVIPAPEIDTHDFDDPRANDWFPLEPGSVSLFRHEGETLATETELSVLDDDLVIAGVATTPIRTVVRSADEVLTETTSWYAADDRGNVWLFGQEVTALVDGRPKVQSSWKAGVGRAEAGLVMPAVPRVGDGFAAGSDKGRPVGRIEVLDLVGSVRVPAGDFEDVVTVSVAQQVLPGITETRSYARDVGLVRAEQSGNAFGEMELAERRG</sequence>
<evidence type="ECO:0000313" key="3">
    <source>
        <dbReference type="Proteomes" id="UP000540656"/>
    </source>
</evidence>
<name>A0A7Y9UQ19_9ACTN</name>